<evidence type="ECO:0000256" key="9">
    <source>
        <dbReference type="ARBA" id="ARBA00044145"/>
    </source>
</evidence>
<evidence type="ECO:0000256" key="1">
    <source>
        <dbReference type="ARBA" id="ARBA00022679"/>
    </source>
</evidence>
<feature type="domain" description="Cyclic GMP-AMP synthase DncV-like nucleotidyltransferase" evidence="12">
    <location>
        <begin position="1"/>
        <end position="77"/>
    </location>
</feature>
<name>T0HBG2_9SPHN</name>
<keyword evidence="6" id="KW-0460">Magnesium</keyword>
<proteinExistence type="predicted"/>
<accession>T0HBG2</accession>
<evidence type="ECO:0000313" key="13">
    <source>
        <dbReference type="EMBL" id="EQB10322.1"/>
    </source>
</evidence>
<sequence length="279" mass="31754">MHTMVQDDDLDYDIDDGLYFKASDLVGAQGAAMSALDVRKMVCAAVQDDKFNTPPDVRTNCVRVYYDAGYHVDIPTYRRIETTNIWTNKVEYSYELAGASWRKSDAKQVTVWFRETNKELSPESVGEGQFRRIVRYLKMFSKSRTSWKGKNPSGFALTKLASECFGSRLNRDDEALRSTMKAIADRLVYNKTVEHPVVDEYLISDDDPRPTYFMDRLNENLGHLDVLDEVDCTHEKAMKAWDKVFCTSWFSEQPPEGSDDDGEPKSPVNKSGGGTYANI</sequence>
<evidence type="ECO:0000256" key="3">
    <source>
        <dbReference type="ARBA" id="ARBA00022723"/>
    </source>
</evidence>
<evidence type="ECO:0000256" key="8">
    <source>
        <dbReference type="ARBA" id="ARBA00023118"/>
    </source>
</evidence>
<organism evidence="13 14">
    <name type="scientific">Novosphingobium lindaniclasticum LE124</name>
    <dbReference type="NCBI Taxonomy" id="1096930"/>
    <lineage>
        <taxon>Bacteria</taxon>
        <taxon>Pseudomonadati</taxon>
        <taxon>Pseudomonadota</taxon>
        <taxon>Alphaproteobacteria</taxon>
        <taxon>Sphingomonadales</taxon>
        <taxon>Sphingomonadaceae</taxon>
        <taxon>Novosphingobium</taxon>
    </lineage>
</organism>
<dbReference type="eggNOG" id="ENOG502ZHKZ">
    <property type="taxonomic scope" value="Bacteria"/>
</dbReference>
<evidence type="ECO:0000256" key="4">
    <source>
        <dbReference type="ARBA" id="ARBA00022741"/>
    </source>
</evidence>
<dbReference type="Pfam" id="PF21654">
    <property type="entry name" value="DncV-like_NTFase"/>
    <property type="match status" value="1"/>
</dbReference>
<dbReference type="EMBL" id="ATHL01000113">
    <property type="protein sequence ID" value="EQB10322.1"/>
    <property type="molecule type" value="Genomic_DNA"/>
</dbReference>
<dbReference type="AlphaFoldDB" id="T0HBG2"/>
<comment type="caution">
    <text evidence="13">The sequence shown here is derived from an EMBL/GenBank/DDBJ whole genome shotgun (WGS) entry which is preliminary data.</text>
</comment>
<keyword evidence="8" id="KW-0051">Antiviral defense</keyword>
<keyword evidence="4" id="KW-0547">Nucleotide-binding</keyword>
<keyword evidence="14" id="KW-1185">Reference proteome</keyword>
<keyword evidence="5" id="KW-0067">ATP-binding</keyword>
<evidence type="ECO:0000259" key="12">
    <source>
        <dbReference type="Pfam" id="PF21654"/>
    </source>
</evidence>
<evidence type="ECO:0000256" key="2">
    <source>
        <dbReference type="ARBA" id="ARBA00022695"/>
    </source>
</evidence>
<gene>
    <name evidence="13" type="ORF">L284_17440</name>
</gene>
<dbReference type="Proteomes" id="UP000015527">
    <property type="component" value="Unassembled WGS sequence"/>
</dbReference>
<evidence type="ECO:0000256" key="6">
    <source>
        <dbReference type="ARBA" id="ARBA00022842"/>
    </source>
</evidence>
<feature type="region of interest" description="Disordered" evidence="11">
    <location>
        <begin position="252"/>
        <end position="279"/>
    </location>
</feature>
<keyword evidence="3" id="KW-0479">Metal-binding</keyword>
<dbReference type="InterPro" id="IPR048445">
    <property type="entry name" value="DncV-like_NTFase"/>
</dbReference>
<dbReference type="GO" id="GO:0009117">
    <property type="term" value="P:nucleotide metabolic process"/>
    <property type="evidence" value="ECO:0007669"/>
    <property type="project" value="UniProtKB-KW"/>
</dbReference>
<dbReference type="GO" id="GO:0046872">
    <property type="term" value="F:metal ion binding"/>
    <property type="evidence" value="ECO:0007669"/>
    <property type="project" value="UniProtKB-KW"/>
</dbReference>
<keyword evidence="7" id="KW-0546">Nucleotide metabolism</keyword>
<dbReference type="GO" id="GO:0016779">
    <property type="term" value="F:nucleotidyltransferase activity"/>
    <property type="evidence" value="ECO:0007669"/>
    <property type="project" value="UniProtKB-KW"/>
</dbReference>
<dbReference type="GO" id="GO:0005524">
    <property type="term" value="F:ATP binding"/>
    <property type="evidence" value="ECO:0007669"/>
    <property type="project" value="UniProtKB-KW"/>
</dbReference>
<comment type="catalytic activity">
    <reaction evidence="10">
        <text>GTP + ATP = 3',3'-cGAMP + 2 diphosphate</text>
        <dbReference type="Rhea" id="RHEA:35647"/>
        <dbReference type="ChEBI" id="CHEBI:30616"/>
        <dbReference type="ChEBI" id="CHEBI:33019"/>
        <dbReference type="ChEBI" id="CHEBI:37565"/>
        <dbReference type="ChEBI" id="CHEBI:71501"/>
    </reaction>
    <physiologicalReaction direction="left-to-right" evidence="10">
        <dbReference type="Rhea" id="RHEA:35648"/>
    </physiologicalReaction>
</comment>
<reference evidence="13 14" key="1">
    <citation type="journal article" date="2013" name="Genome Announc.">
        <title>Genome Sequence of Novosphingobium lindaniclasticum LE124T, Isolated from a Hexachlorocyclohexane Dumpsite.</title>
        <authorList>
            <person name="Saxena A."/>
            <person name="Nayyar N."/>
            <person name="Sangwan N."/>
            <person name="Kumari R."/>
            <person name="Khurana J.P."/>
            <person name="Lal R."/>
        </authorList>
    </citation>
    <scope>NUCLEOTIDE SEQUENCE [LARGE SCALE GENOMIC DNA]</scope>
    <source>
        <strain evidence="13 14">LE124</strain>
    </source>
</reference>
<evidence type="ECO:0000256" key="5">
    <source>
        <dbReference type="ARBA" id="ARBA00022840"/>
    </source>
</evidence>
<evidence type="ECO:0000256" key="10">
    <source>
        <dbReference type="ARBA" id="ARBA00048304"/>
    </source>
</evidence>
<evidence type="ECO:0000256" key="11">
    <source>
        <dbReference type="SAM" id="MobiDB-lite"/>
    </source>
</evidence>
<evidence type="ECO:0000313" key="14">
    <source>
        <dbReference type="Proteomes" id="UP000015527"/>
    </source>
</evidence>
<protein>
    <recommendedName>
        <fullName evidence="9">Cyclic GMP-AMP synthase</fullName>
    </recommendedName>
</protein>
<dbReference type="GO" id="GO:0051607">
    <property type="term" value="P:defense response to virus"/>
    <property type="evidence" value="ECO:0007669"/>
    <property type="project" value="UniProtKB-KW"/>
</dbReference>
<evidence type="ECO:0000256" key="7">
    <source>
        <dbReference type="ARBA" id="ARBA00023080"/>
    </source>
</evidence>
<keyword evidence="2" id="KW-0548">Nucleotidyltransferase</keyword>
<keyword evidence="1" id="KW-0808">Transferase</keyword>